<evidence type="ECO:0000259" key="9">
    <source>
        <dbReference type="PROSITE" id="PS50102"/>
    </source>
</evidence>
<feature type="region of interest" description="Disordered" evidence="8">
    <location>
        <begin position="386"/>
        <end position="459"/>
    </location>
</feature>
<dbReference type="Gene3D" id="1.20.1390.10">
    <property type="entry name" value="PWI domain"/>
    <property type="match status" value="1"/>
</dbReference>
<dbReference type="InterPro" id="IPR036855">
    <property type="entry name" value="Znf_CCCH_sf"/>
</dbReference>
<dbReference type="Pfam" id="PF01480">
    <property type="entry name" value="PWI"/>
    <property type="match status" value="1"/>
</dbReference>
<dbReference type="CDD" id="cd12257">
    <property type="entry name" value="RRM1_RBM26_like"/>
    <property type="match status" value="1"/>
</dbReference>
<keyword evidence="2 7" id="KW-0863">Zinc-finger</keyword>
<dbReference type="PROSITE" id="PS50102">
    <property type="entry name" value="RRM"/>
    <property type="match status" value="1"/>
</dbReference>
<sequence>MHLEHSSAMKLKTWMVHRLEPVCDADPAVLSDYVIALLRHNKPEDELKLTCLKQLDDFLSKETNQFVIDLFEQLTTSSKFNGALKSSENNSPTTVSLGKRPLSDDLSYSPSNSPSSNAFVDPSYRPHSTSLIPQYTPTQSHPNFLHFPENQPQNFEIPRSTLAGLPSQLYDSNAQQSKNAKRPRKSEICRDYHFRGYCSRGDDCVYSHDDKNSTATNQTYVPAYNPTQPNGNISSLSSPPQSSLPHSNTSQVFNGNLSAPITSLPFSNEFLASILSVNSFLPSAAPSAPISSKPIEPAQRYNRSPLKKSQTTLVVENIPQSCLSERSVYEFFSAFGPLVGASVEFNTSQALVEFESAEDAKRAYSSPEPVFNNRFVKIHFKRLGPHEFQSGEERTNGKIRAPLNGSSTQSGEPSGWRSSNDHSISNLPRPGAGQMSLNNLRSQPKPAQYTRSSDVLSEREKELRIKIDVQKRLLEQLSSKKSLNLSDGSSPLVKKEEGSDNSTAKVEKSENKNDIISLENGGKDNVGDSKKDDEKPRIDEVTPDSISMPSKPISGNLPKAASPANSFTRRLVATPRTSLVNTRTTWSSHATSTKSFKLDNRSSSLAIRQIPSFSAREAIRDYLTQFGTIISTAPLREDDKVPDFSVKFSTRAAAEKALNQGNEIPDVGQVSMSWATTNLPASSTSNSNFTTSLSAIPGLKSSIFSSEPFTTSFSSSGKRISHDEGLEENGEADGWKR</sequence>
<dbReference type="InterPro" id="IPR000504">
    <property type="entry name" value="RRM_dom"/>
</dbReference>
<keyword evidence="1 7" id="KW-0479">Metal-binding</keyword>
<evidence type="ECO:0000256" key="4">
    <source>
        <dbReference type="ARBA" id="ARBA00022884"/>
    </source>
</evidence>
<feature type="region of interest" description="Disordered" evidence="8">
    <location>
        <begin position="482"/>
        <end position="565"/>
    </location>
</feature>
<dbReference type="PROSITE" id="PS50103">
    <property type="entry name" value="ZF_C3H1"/>
    <property type="match status" value="1"/>
</dbReference>
<keyword evidence="4 6" id="KW-0694">RNA-binding</keyword>
<evidence type="ECO:0000256" key="6">
    <source>
        <dbReference type="PROSITE-ProRule" id="PRU00176"/>
    </source>
</evidence>
<feature type="compositionally biased region" description="Polar residues" evidence="8">
    <location>
        <begin position="82"/>
        <end position="96"/>
    </location>
</feature>
<dbReference type="PANTHER" id="PTHR14398:SF0">
    <property type="entry name" value="ZINC FINGER PROTEIN SWM"/>
    <property type="match status" value="1"/>
</dbReference>
<dbReference type="EMBL" id="CALTRL010004240">
    <property type="protein sequence ID" value="CAH7682693.1"/>
    <property type="molecule type" value="Genomic_DNA"/>
</dbReference>
<evidence type="ECO:0000256" key="1">
    <source>
        <dbReference type="ARBA" id="ARBA00022723"/>
    </source>
</evidence>
<protein>
    <recommendedName>
        <fullName evidence="13">RNA-binding protein 26</fullName>
    </recommendedName>
</protein>
<feature type="region of interest" description="Disordered" evidence="8">
    <location>
        <begin position="82"/>
        <end position="142"/>
    </location>
</feature>
<dbReference type="SMART" id="SM00356">
    <property type="entry name" value="ZnF_C3H1"/>
    <property type="match status" value="1"/>
</dbReference>
<feature type="compositionally biased region" description="Low complexity" evidence="8">
    <location>
        <begin position="234"/>
        <end position="247"/>
    </location>
</feature>
<gene>
    <name evidence="11" type="ORF">PPACK8108_LOCUS15766</name>
</gene>
<dbReference type="PANTHER" id="PTHR14398">
    <property type="entry name" value="RNA RECOGNITION RRM/RNP DOMAIN"/>
    <property type="match status" value="1"/>
</dbReference>
<feature type="compositionally biased region" description="Low complexity" evidence="8">
    <location>
        <begin position="104"/>
        <end position="117"/>
    </location>
</feature>
<keyword evidence="3 7" id="KW-0862">Zinc</keyword>
<evidence type="ECO:0000256" key="7">
    <source>
        <dbReference type="PROSITE-ProRule" id="PRU00723"/>
    </source>
</evidence>
<evidence type="ECO:0000313" key="11">
    <source>
        <dbReference type="EMBL" id="CAH7682693.1"/>
    </source>
</evidence>
<feature type="domain" description="RRM" evidence="9">
    <location>
        <begin position="311"/>
        <end position="383"/>
    </location>
</feature>
<dbReference type="Gene3D" id="3.30.70.330">
    <property type="match status" value="1"/>
</dbReference>
<dbReference type="GO" id="GO:0005634">
    <property type="term" value="C:nucleus"/>
    <property type="evidence" value="ECO:0007669"/>
    <property type="project" value="TreeGrafter"/>
</dbReference>
<keyword evidence="12" id="KW-1185">Reference proteome</keyword>
<feature type="region of interest" description="Disordered" evidence="8">
    <location>
        <begin position="216"/>
        <end position="249"/>
    </location>
</feature>
<reference evidence="11" key="1">
    <citation type="submission" date="2022-06" db="EMBL/GenBank/DDBJ databases">
        <authorList>
            <consortium name="SYNGENTA / RWTH Aachen University"/>
        </authorList>
    </citation>
    <scope>NUCLEOTIDE SEQUENCE</scope>
</reference>
<dbReference type="InterPro" id="IPR000571">
    <property type="entry name" value="Znf_CCCH"/>
</dbReference>
<dbReference type="SMART" id="SM00360">
    <property type="entry name" value="RRM"/>
    <property type="match status" value="1"/>
</dbReference>
<dbReference type="InterPro" id="IPR035979">
    <property type="entry name" value="RBD_domain_sf"/>
</dbReference>
<evidence type="ECO:0008006" key="13">
    <source>
        <dbReference type="Google" id="ProtNLM"/>
    </source>
</evidence>
<dbReference type="Pfam" id="PF00642">
    <property type="entry name" value="zf-CCCH"/>
    <property type="match status" value="1"/>
</dbReference>
<organism evidence="11 12">
    <name type="scientific">Phakopsora pachyrhizi</name>
    <name type="common">Asian soybean rust disease fungus</name>
    <dbReference type="NCBI Taxonomy" id="170000"/>
    <lineage>
        <taxon>Eukaryota</taxon>
        <taxon>Fungi</taxon>
        <taxon>Dikarya</taxon>
        <taxon>Basidiomycota</taxon>
        <taxon>Pucciniomycotina</taxon>
        <taxon>Pucciniomycetes</taxon>
        <taxon>Pucciniales</taxon>
        <taxon>Phakopsoraceae</taxon>
        <taxon>Phakopsora</taxon>
    </lineage>
</organism>
<feature type="compositionally biased region" description="Polar residues" evidence="8">
    <location>
        <begin position="126"/>
        <end position="142"/>
    </location>
</feature>
<feature type="compositionally biased region" description="Polar residues" evidence="8">
    <location>
        <begin position="216"/>
        <end position="233"/>
    </location>
</feature>
<dbReference type="SUPFAM" id="SSF54928">
    <property type="entry name" value="RNA-binding domain, RBD"/>
    <property type="match status" value="1"/>
</dbReference>
<comment type="function">
    <text evidence="5">May be involved in the turnover of nuclear polyadenylated (pA+) RNA.</text>
</comment>
<dbReference type="InterPro" id="IPR012677">
    <property type="entry name" value="Nucleotide-bd_a/b_plait_sf"/>
</dbReference>
<comment type="caution">
    <text evidence="11">The sequence shown here is derived from an EMBL/GenBank/DDBJ whole genome shotgun (WGS) entry which is preliminary data.</text>
</comment>
<evidence type="ECO:0000256" key="8">
    <source>
        <dbReference type="SAM" id="MobiDB-lite"/>
    </source>
</evidence>
<evidence type="ECO:0000256" key="5">
    <source>
        <dbReference type="ARBA" id="ARBA00043866"/>
    </source>
</evidence>
<dbReference type="GO" id="GO:0008270">
    <property type="term" value="F:zinc ion binding"/>
    <property type="evidence" value="ECO:0007669"/>
    <property type="project" value="UniProtKB-KW"/>
</dbReference>
<feature type="domain" description="C3H1-type" evidence="10">
    <location>
        <begin position="183"/>
        <end position="211"/>
    </location>
</feature>
<dbReference type="GO" id="GO:0003723">
    <property type="term" value="F:RNA binding"/>
    <property type="evidence" value="ECO:0007669"/>
    <property type="project" value="UniProtKB-UniRule"/>
</dbReference>
<feature type="compositionally biased region" description="Polar residues" evidence="8">
    <location>
        <begin position="404"/>
        <end position="426"/>
    </location>
</feature>
<dbReference type="Proteomes" id="UP001153365">
    <property type="component" value="Unassembled WGS sequence"/>
</dbReference>
<dbReference type="SUPFAM" id="SSF90229">
    <property type="entry name" value="CCCH zinc finger"/>
    <property type="match status" value="1"/>
</dbReference>
<dbReference type="Gene3D" id="4.10.1000.10">
    <property type="entry name" value="Zinc finger, CCCH-type"/>
    <property type="match status" value="1"/>
</dbReference>
<feature type="region of interest" description="Disordered" evidence="8">
    <location>
        <begin position="708"/>
        <end position="737"/>
    </location>
</feature>
<dbReference type="InterPro" id="IPR045137">
    <property type="entry name" value="RBM26/27"/>
</dbReference>
<evidence type="ECO:0000259" key="10">
    <source>
        <dbReference type="PROSITE" id="PS50103"/>
    </source>
</evidence>
<feature type="zinc finger region" description="C3H1-type" evidence="7">
    <location>
        <begin position="183"/>
        <end position="211"/>
    </location>
</feature>
<name>A0AAV0B6Y8_PHAPC</name>
<evidence type="ECO:0000313" key="12">
    <source>
        <dbReference type="Proteomes" id="UP001153365"/>
    </source>
</evidence>
<accession>A0AAV0B6Y8</accession>
<dbReference type="AlphaFoldDB" id="A0AAV0B6Y8"/>
<dbReference type="InterPro" id="IPR002483">
    <property type="entry name" value="PWI_dom"/>
</dbReference>
<evidence type="ECO:0000256" key="3">
    <source>
        <dbReference type="ARBA" id="ARBA00022833"/>
    </source>
</evidence>
<evidence type="ECO:0000256" key="2">
    <source>
        <dbReference type="ARBA" id="ARBA00022771"/>
    </source>
</evidence>
<feature type="compositionally biased region" description="Basic and acidic residues" evidence="8">
    <location>
        <begin position="521"/>
        <end position="540"/>
    </location>
</feature>
<dbReference type="Pfam" id="PF00076">
    <property type="entry name" value="RRM_1"/>
    <property type="match status" value="1"/>
</dbReference>
<proteinExistence type="predicted"/>